<keyword evidence="2" id="KW-1185">Reference proteome</keyword>
<reference evidence="1 2" key="1">
    <citation type="journal article" date="2018" name="Sci. Rep.">
        <title>Rhizobium tumorigenes sp. nov., a novel plant tumorigenic bacterium isolated from cane gall tumors on thornless blackberry.</title>
        <authorList>
            <person name="Kuzmanovi N."/>
            <person name="Smalla K."/>
            <person name="Gronow S."/>
            <person name="PuBawska J."/>
        </authorList>
    </citation>
    <scope>NUCLEOTIDE SEQUENCE [LARGE SCALE GENOMIC DNA]</scope>
    <source>
        <strain evidence="1 2">1078</strain>
    </source>
</reference>
<proteinExistence type="predicted"/>
<reference evidence="2" key="2">
    <citation type="journal article" date="2023" name="MicrobiologyOpen">
        <title>Genomics of the tumorigenes clade of the family Rhizobiaceae and description of Rhizobium rhododendri sp. nov.</title>
        <authorList>
            <person name="Kuzmanovic N."/>
            <person name="diCenzo G.C."/>
            <person name="Bunk B."/>
            <person name="Sproeer C."/>
            <person name="Fruehling A."/>
            <person name="Neumann-Schaal M."/>
            <person name="Overmann J."/>
            <person name="Smalla K."/>
        </authorList>
    </citation>
    <scope>NUCLEOTIDE SEQUENCE [LARGE SCALE GENOMIC DNA]</scope>
    <source>
        <strain evidence="2">1078</strain>
        <plasmid evidence="2">pTi1078</plasmid>
    </source>
</reference>
<sequence length="43" mass="4642">MSGQLLLPFLVWLAFVASSSLLNPASGKLVELVRREGNIEMPG</sequence>
<dbReference type="Proteomes" id="UP000249499">
    <property type="component" value="Plasmid pTi1078"/>
</dbReference>
<dbReference type="KEGG" id="rtu:PR017_23175"/>
<accession>A0AAF1KQ26</accession>
<geneLocation type="plasmid" evidence="1 2">
    <name>pTi1078</name>
</geneLocation>
<protein>
    <submittedName>
        <fullName evidence="1">Uncharacterized protein</fullName>
    </submittedName>
</protein>
<gene>
    <name evidence="1" type="ORF">PR017_23175</name>
</gene>
<evidence type="ECO:0000313" key="2">
    <source>
        <dbReference type="Proteomes" id="UP000249499"/>
    </source>
</evidence>
<dbReference type="RefSeq" id="WP_257623501.1">
    <property type="nucleotide sequence ID" value="NZ_CP117257.1"/>
</dbReference>
<name>A0AAF1KQ26_9HYPH</name>
<evidence type="ECO:0000313" key="1">
    <source>
        <dbReference type="EMBL" id="WFR98256.1"/>
    </source>
</evidence>
<keyword evidence="1" id="KW-0614">Plasmid</keyword>
<dbReference type="AlphaFoldDB" id="A0AAF1KQ26"/>
<dbReference type="EMBL" id="CP117257">
    <property type="protein sequence ID" value="WFR98256.1"/>
    <property type="molecule type" value="Genomic_DNA"/>
</dbReference>
<organism evidence="1 2">
    <name type="scientific">Rhizobium tumorigenes</name>
    <dbReference type="NCBI Taxonomy" id="2041385"/>
    <lineage>
        <taxon>Bacteria</taxon>
        <taxon>Pseudomonadati</taxon>
        <taxon>Pseudomonadota</taxon>
        <taxon>Alphaproteobacteria</taxon>
        <taxon>Hyphomicrobiales</taxon>
        <taxon>Rhizobiaceae</taxon>
        <taxon>Rhizobium/Agrobacterium group</taxon>
        <taxon>Rhizobium</taxon>
    </lineage>
</organism>